<dbReference type="EMBL" id="JAZGUE010000002">
    <property type="protein sequence ID" value="KAL2270524.1"/>
    <property type="molecule type" value="Genomic_DNA"/>
</dbReference>
<dbReference type="Pfam" id="PF02214">
    <property type="entry name" value="BTB_2"/>
    <property type="match status" value="1"/>
</dbReference>
<dbReference type="PANTHER" id="PTHR11145:SF8">
    <property type="entry name" value="RE57120P"/>
    <property type="match status" value="1"/>
</dbReference>
<dbReference type="Proteomes" id="UP001600064">
    <property type="component" value="Unassembled WGS sequence"/>
</dbReference>
<feature type="domain" description="BTB" evidence="1">
    <location>
        <begin position="14"/>
        <end position="81"/>
    </location>
</feature>
<dbReference type="InterPro" id="IPR011333">
    <property type="entry name" value="SKP1/BTB/POZ_sf"/>
</dbReference>
<dbReference type="InterPro" id="IPR003131">
    <property type="entry name" value="T1-type_BTB"/>
</dbReference>
<gene>
    <name evidence="2" type="ORF">VTJ83DRAFT_2708</name>
</gene>
<protein>
    <recommendedName>
        <fullName evidence="1">BTB domain-containing protein</fullName>
    </recommendedName>
</protein>
<dbReference type="InterPro" id="IPR000210">
    <property type="entry name" value="BTB/POZ_dom"/>
</dbReference>
<proteinExistence type="predicted"/>
<accession>A0ABR4DM64</accession>
<evidence type="ECO:0000313" key="3">
    <source>
        <dbReference type="Proteomes" id="UP001600064"/>
    </source>
</evidence>
<dbReference type="RefSeq" id="XP_070869248.1">
    <property type="nucleotide sequence ID" value="XM_071009008.1"/>
</dbReference>
<keyword evidence="3" id="KW-1185">Reference proteome</keyword>
<dbReference type="PROSITE" id="PS50097">
    <property type="entry name" value="BTB"/>
    <property type="match status" value="1"/>
</dbReference>
<comment type="caution">
    <text evidence="2">The sequence shown here is derived from an EMBL/GenBank/DDBJ whole genome shotgun (WGS) entry which is preliminary data.</text>
</comment>
<dbReference type="PANTHER" id="PTHR11145">
    <property type="entry name" value="BTB/POZ DOMAIN-CONTAINING ADAPTER FOR CUL3-MEDIATED RHOA DEGRADATION PROTEIN FAMILY MEMBER"/>
    <property type="match status" value="1"/>
</dbReference>
<dbReference type="SMART" id="SM00225">
    <property type="entry name" value="BTB"/>
    <property type="match status" value="1"/>
</dbReference>
<evidence type="ECO:0000259" key="1">
    <source>
        <dbReference type="PROSITE" id="PS50097"/>
    </source>
</evidence>
<sequence length="227" mass="25755">MVLRTSPAAMTADKPVTLRVGDRTFTTIKSSLTGESDFFAALLSGRWDNALEDGSYFIDADPDMFQHILNYLRRGVFPLFYDEAKGFDYARYVSLLAEARYFQIRRLESWISNKGFLDAIQVIRTTQIHDDAPPVDVTSANTTVTYDVAWATRKVYICPRWILEHRGHREKCGRRCHNARNGANDHEEEIYPRFSVTKKVVTFQPSNCVAPEPEAVGDTDGLNPGLL</sequence>
<dbReference type="GeneID" id="98123652"/>
<dbReference type="InterPro" id="IPR045068">
    <property type="entry name" value="BACURD1-3"/>
</dbReference>
<organism evidence="2 3">
    <name type="scientific">Remersonia thermophila</name>
    <dbReference type="NCBI Taxonomy" id="72144"/>
    <lineage>
        <taxon>Eukaryota</taxon>
        <taxon>Fungi</taxon>
        <taxon>Dikarya</taxon>
        <taxon>Ascomycota</taxon>
        <taxon>Pezizomycotina</taxon>
        <taxon>Sordariomycetes</taxon>
        <taxon>Sordariomycetidae</taxon>
        <taxon>Sordariales</taxon>
        <taxon>Sordariales incertae sedis</taxon>
        <taxon>Remersonia</taxon>
    </lineage>
</organism>
<reference evidence="2 3" key="1">
    <citation type="journal article" date="2024" name="Commun. Biol.">
        <title>Comparative genomic analysis of thermophilic fungi reveals convergent evolutionary adaptations and gene losses.</title>
        <authorList>
            <person name="Steindorff A.S."/>
            <person name="Aguilar-Pontes M.V."/>
            <person name="Robinson A.J."/>
            <person name="Andreopoulos B."/>
            <person name="LaButti K."/>
            <person name="Kuo A."/>
            <person name="Mondo S."/>
            <person name="Riley R."/>
            <person name="Otillar R."/>
            <person name="Haridas S."/>
            <person name="Lipzen A."/>
            <person name="Grimwood J."/>
            <person name="Schmutz J."/>
            <person name="Clum A."/>
            <person name="Reid I.D."/>
            <person name="Moisan M.C."/>
            <person name="Butler G."/>
            <person name="Nguyen T.T.M."/>
            <person name="Dewar K."/>
            <person name="Conant G."/>
            <person name="Drula E."/>
            <person name="Henrissat B."/>
            <person name="Hansel C."/>
            <person name="Singer S."/>
            <person name="Hutchinson M.I."/>
            <person name="de Vries R.P."/>
            <person name="Natvig D.O."/>
            <person name="Powell A.J."/>
            <person name="Tsang A."/>
            <person name="Grigoriev I.V."/>
        </authorList>
    </citation>
    <scope>NUCLEOTIDE SEQUENCE [LARGE SCALE GENOMIC DNA]</scope>
    <source>
        <strain evidence="2 3">ATCC 22073</strain>
    </source>
</reference>
<name>A0ABR4DM64_9PEZI</name>
<dbReference type="Gene3D" id="3.30.710.10">
    <property type="entry name" value="Potassium Channel Kv1.1, Chain A"/>
    <property type="match status" value="1"/>
</dbReference>
<dbReference type="SUPFAM" id="SSF54695">
    <property type="entry name" value="POZ domain"/>
    <property type="match status" value="1"/>
</dbReference>
<evidence type="ECO:0000313" key="2">
    <source>
        <dbReference type="EMBL" id="KAL2270524.1"/>
    </source>
</evidence>